<dbReference type="GO" id="GO:0070823">
    <property type="term" value="C:HDA1 complex"/>
    <property type="evidence" value="ECO:0007669"/>
    <property type="project" value="InterPro"/>
</dbReference>
<dbReference type="GO" id="GO:0140658">
    <property type="term" value="F:ATP-dependent chromatin remodeler activity"/>
    <property type="evidence" value="ECO:0007669"/>
    <property type="project" value="TreeGrafter"/>
</dbReference>
<dbReference type="InterPro" id="IPR038718">
    <property type="entry name" value="SNF2-like_sf"/>
</dbReference>
<dbReference type="OrthoDB" id="695898at2759"/>
<dbReference type="Pfam" id="PF00176">
    <property type="entry name" value="SNF2-rel_dom"/>
    <property type="match status" value="1"/>
</dbReference>
<dbReference type="InterPro" id="IPR027417">
    <property type="entry name" value="P-loop_NTPase"/>
</dbReference>
<comment type="caution">
    <text evidence="4">The sequence shown here is derived from an EMBL/GenBank/DDBJ whole genome shotgun (WGS) entry which is preliminary data.</text>
</comment>
<dbReference type="EMBL" id="RWGY01000011">
    <property type="protein sequence ID" value="TVU33687.1"/>
    <property type="molecule type" value="Genomic_DNA"/>
</dbReference>
<dbReference type="InterPro" id="IPR000330">
    <property type="entry name" value="SNF2_N"/>
</dbReference>
<dbReference type="GO" id="GO:0005524">
    <property type="term" value="F:ATP binding"/>
    <property type="evidence" value="ECO:0007669"/>
    <property type="project" value="InterPro"/>
</dbReference>
<reference evidence="4 5" key="1">
    <citation type="journal article" date="2019" name="Sci. Rep.">
        <title>A high-quality genome of Eragrostis curvula grass provides insights into Poaceae evolution and supports new strategies to enhance forage quality.</title>
        <authorList>
            <person name="Carballo J."/>
            <person name="Santos B.A.C.M."/>
            <person name="Zappacosta D."/>
            <person name="Garbus I."/>
            <person name="Selva J.P."/>
            <person name="Gallo C.A."/>
            <person name="Diaz A."/>
            <person name="Albertini E."/>
            <person name="Caccamo M."/>
            <person name="Echenique V."/>
        </authorList>
    </citation>
    <scope>NUCLEOTIDE SEQUENCE [LARGE SCALE GENOMIC DNA]</scope>
    <source>
        <strain evidence="5">cv. Victoria</strain>
        <tissue evidence="4">Leaf</tissue>
    </source>
</reference>
<dbReference type="GO" id="GO:0042393">
    <property type="term" value="F:histone binding"/>
    <property type="evidence" value="ECO:0007669"/>
    <property type="project" value="TreeGrafter"/>
</dbReference>
<dbReference type="SUPFAM" id="SSF52540">
    <property type="entry name" value="P-loop containing nucleoside triphosphate hydrolases"/>
    <property type="match status" value="2"/>
</dbReference>
<evidence type="ECO:0000256" key="2">
    <source>
        <dbReference type="ARBA" id="ARBA00023242"/>
    </source>
</evidence>
<proteinExistence type="predicted"/>
<dbReference type="Proteomes" id="UP000324897">
    <property type="component" value="Chromosome 1"/>
</dbReference>
<dbReference type="PANTHER" id="PTHR45623:SF57">
    <property type="entry name" value="HELICASE C-TERMINAL DOMAIN-CONTAINING PROTEIN"/>
    <property type="match status" value="1"/>
</dbReference>
<comment type="subcellular location">
    <subcellularLocation>
        <location evidence="1">Nucleus</location>
    </subcellularLocation>
</comment>
<sequence length="431" mass="49069">AEFKRFAPSIKVVVYDGGKDMRKSIKDPTFNTNGSSMMSHVILARPDVILEDIETARSVTWEAVIVDYCQNSVLRLLKQLKQLPTDCRIVLLSSPPKDNLLEYKNLVAFLNSKEDDNGDHADNNALVILKARFKCHIAYERKADSSNYLEYWVPTYLSQVQLQLYSSILLSNSSVLQSQVATDSVGALGRIVLCLWKCCDHPCLVDEFQHDSLANIADETESIDKRMRASGKLLLLEKMLREFRNMKSRIIVLFQSDGPGENKMGKILEEFVRHRFGPDSYERVQNCSAYSKKQAAMSMFNDRTRGRFVFLIENRACHSSIKLSSIDAVIIYGSDLNPLNDLKALGKIKIEPETEHVKIFRLYTPFTVEEKGLVLTKQGTVIDCKSQDIVPSLSHRLLSWGYHFFSVESMCSIKITLQVKVLKQACFVWMK</sequence>
<keyword evidence="5" id="KW-1185">Reference proteome</keyword>
<evidence type="ECO:0000259" key="3">
    <source>
        <dbReference type="Pfam" id="PF00176"/>
    </source>
</evidence>
<feature type="domain" description="SNF2 N-terminal" evidence="3">
    <location>
        <begin position="2"/>
        <end position="112"/>
    </location>
</feature>
<accession>A0A5J9VE38</accession>
<keyword evidence="2" id="KW-0539">Nucleus</keyword>
<dbReference type="AlphaFoldDB" id="A0A5J9VE38"/>
<dbReference type="GO" id="GO:0003682">
    <property type="term" value="F:chromatin binding"/>
    <property type="evidence" value="ECO:0007669"/>
    <property type="project" value="TreeGrafter"/>
</dbReference>
<dbReference type="PANTHER" id="PTHR45623">
    <property type="entry name" value="CHROMODOMAIN-HELICASE-DNA-BINDING PROTEIN 3-RELATED-RELATED"/>
    <property type="match status" value="1"/>
</dbReference>
<dbReference type="GO" id="GO:0003677">
    <property type="term" value="F:DNA binding"/>
    <property type="evidence" value="ECO:0007669"/>
    <property type="project" value="TreeGrafter"/>
</dbReference>
<evidence type="ECO:0000313" key="5">
    <source>
        <dbReference type="Proteomes" id="UP000324897"/>
    </source>
</evidence>
<dbReference type="Pfam" id="PF11496">
    <property type="entry name" value="HDA2-3"/>
    <property type="match status" value="1"/>
</dbReference>
<dbReference type="Gene3D" id="3.40.50.300">
    <property type="entry name" value="P-loop containing nucleotide triphosphate hydrolases"/>
    <property type="match status" value="1"/>
</dbReference>
<dbReference type="Gene3D" id="3.40.50.10810">
    <property type="entry name" value="Tandem AAA-ATPase domain"/>
    <property type="match status" value="1"/>
</dbReference>
<dbReference type="Gramene" id="TVU33687">
    <property type="protein sequence ID" value="TVU33687"/>
    <property type="gene ID" value="EJB05_25520"/>
</dbReference>
<name>A0A5J9VE38_9POAL</name>
<protein>
    <recommendedName>
        <fullName evidence="3">SNF2 N-terminal domain-containing protein</fullName>
    </recommendedName>
</protein>
<organism evidence="4 5">
    <name type="scientific">Eragrostis curvula</name>
    <name type="common">weeping love grass</name>
    <dbReference type="NCBI Taxonomy" id="38414"/>
    <lineage>
        <taxon>Eukaryota</taxon>
        <taxon>Viridiplantae</taxon>
        <taxon>Streptophyta</taxon>
        <taxon>Embryophyta</taxon>
        <taxon>Tracheophyta</taxon>
        <taxon>Spermatophyta</taxon>
        <taxon>Magnoliopsida</taxon>
        <taxon>Liliopsida</taxon>
        <taxon>Poales</taxon>
        <taxon>Poaceae</taxon>
        <taxon>PACMAD clade</taxon>
        <taxon>Chloridoideae</taxon>
        <taxon>Eragrostideae</taxon>
        <taxon>Eragrostidinae</taxon>
        <taxon>Eragrostis</taxon>
    </lineage>
</organism>
<evidence type="ECO:0000256" key="1">
    <source>
        <dbReference type="ARBA" id="ARBA00004123"/>
    </source>
</evidence>
<dbReference type="GO" id="GO:0016887">
    <property type="term" value="F:ATP hydrolysis activity"/>
    <property type="evidence" value="ECO:0007669"/>
    <property type="project" value="TreeGrafter"/>
</dbReference>
<feature type="non-terminal residue" evidence="4">
    <location>
        <position position="1"/>
    </location>
</feature>
<evidence type="ECO:0000313" key="4">
    <source>
        <dbReference type="EMBL" id="TVU33687.1"/>
    </source>
</evidence>
<dbReference type="InterPro" id="IPR021006">
    <property type="entry name" value="Hda2/3"/>
</dbReference>
<gene>
    <name evidence="4" type="ORF">EJB05_25520</name>
</gene>